<dbReference type="InterPro" id="IPR001173">
    <property type="entry name" value="Glyco_trans_2-like"/>
</dbReference>
<dbReference type="CDD" id="cd02526">
    <property type="entry name" value="GT2_RfbF_like"/>
    <property type="match status" value="1"/>
</dbReference>
<sequence>METVVSIIVTYHPDYETLGRLFDAIMPQVAHVVVVDNSDDESYHSEISNMLPVNGHMILQGYNSGIATAFNTGVAEAKALDASHVILFDQDSLPAPDMVACLLNHMNQATENGQRVAAVGPNYVDVKGQKSSPFVKMKGFRLCRVECAENEIVTVDHLISSGSLISMKALDDIGLMEDELFIDYVDTEWCLRAIHKGYQIYGVGSARMKHDLGDEYAHLFGRAIPVHHPLRHYYTVRNGIWLIQQSWVSFSWKVMDFRRLFLIYLVFSFFVGKRLLNMKMLSLGIWHALIGKMGKYGE</sequence>
<accession>A0A6I6AHW2</accession>
<dbReference type="KEGG" id="gim:F1728_21935"/>
<dbReference type="RefSeq" id="WP_155365871.1">
    <property type="nucleotide sequence ID" value="NZ_CP043930.1"/>
</dbReference>
<dbReference type="AlphaFoldDB" id="A0A6I6AHW2"/>
<dbReference type="Pfam" id="PF00535">
    <property type="entry name" value="Glycos_transf_2"/>
    <property type="match status" value="1"/>
</dbReference>
<dbReference type="GO" id="GO:0016757">
    <property type="term" value="F:glycosyltransferase activity"/>
    <property type="evidence" value="ECO:0007669"/>
    <property type="project" value="UniProtKB-KW"/>
</dbReference>
<evidence type="ECO:0000313" key="5">
    <source>
        <dbReference type="EMBL" id="QGQ25182.1"/>
    </source>
</evidence>
<dbReference type="PANTHER" id="PTHR43179:SF12">
    <property type="entry name" value="GALACTOFURANOSYLTRANSFERASE GLFT2"/>
    <property type="match status" value="1"/>
</dbReference>
<dbReference type="EMBL" id="CP043930">
    <property type="protein sequence ID" value="QGQ25182.1"/>
    <property type="molecule type" value="Genomic_DNA"/>
</dbReference>
<organism evidence="5 6">
    <name type="scientific">Gimesia benthica</name>
    <dbReference type="NCBI Taxonomy" id="2608982"/>
    <lineage>
        <taxon>Bacteria</taxon>
        <taxon>Pseudomonadati</taxon>
        <taxon>Planctomycetota</taxon>
        <taxon>Planctomycetia</taxon>
        <taxon>Planctomycetales</taxon>
        <taxon>Planctomycetaceae</taxon>
        <taxon>Gimesia</taxon>
    </lineage>
</organism>
<keyword evidence="3 5" id="KW-0808">Transferase</keyword>
<evidence type="ECO:0000259" key="4">
    <source>
        <dbReference type="Pfam" id="PF00535"/>
    </source>
</evidence>
<dbReference type="InterPro" id="IPR006446">
    <property type="entry name" value="RhaTrfase"/>
</dbReference>
<evidence type="ECO:0000256" key="2">
    <source>
        <dbReference type="ARBA" id="ARBA00022676"/>
    </source>
</evidence>
<name>A0A6I6AHW2_9PLAN</name>
<proteinExistence type="inferred from homology"/>
<gene>
    <name evidence="5" type="ORF">F1728_21935</name>
</gene>
<evidence type="ECO:0000256" key="1">
    <source>
        <dbReference type="ARBA" id="ARBA00006739"/>
    </source>
</evidence>
<keyword evidence="6" id="KW-1185">Reference proteome</keyword>
<evidence type="ECO:0000313" key="6">
    <source>
        <dbReference type="Proteomes" id="UP000427281"/>
    </source>
</evidence>
<dbReference type="Proteomes" id="UP000427281">
    <property type="component" value="Chromosome"/>
</dbReference>
<feature type="domain" description="Glycosyltransferase 2-like" evidence="4">
    <location>
        <begin position="6"/>
        <end position="172"/>
    </location>
</feature>
<dbReference type="Gene3D" id="3.90.550.10">
    <property type="entry name" value="Spore Coat Polysaccharide Biosynthesis Protein SpsA, Chain A"/>
    <property type="match status" value="1"/>
</dbReference>
<comment type="similarity">
    <text evidence="1">Belongs to the glycosyltransferase 2 family.</text>
</comment>
<dbReference type="SUPFAM" id="SSF53448">
    <property type="entry name" value="Nucleotide-diphospho-sugar transferases"/>
    <property type="match status" value="1"/>
</dbReference>
<keyword evidence="2" id="KW-0328">Glycosyltransferase</keyword>
<dbReference type="PANTHER" id="PTHR43179">
    <property type="entry name" value="RHAMNOSYLTRANSFERASE WBBL"/>
    <property type="match status" value="1"/>
</dbReference>
<reference evidence="5 6" key="1">
    <citation type="submission" date="2019-09" db="EMBL/GenBank/DDBJ databases">
        <title>Gimesia benthica sp. nov., a novel bacterium isolated from deep-sea water of the Northwest Indian Ocean.</title>
        <authorList>
            <person name="Dai X."/>
        </authorList>
    </citation>
    <scope>NUCLEOTIDE SEQUENCE [LARGE SCALE GENOMIC DNA]</scope>
    <source>
        <strain evidence="5 6">E7</strain>
    </source>
</reference>
<dbReference type="NCBIfam" id="TIGR01556">
    <property type="entry name" value="rhamnosyltran"/>
    <property type="match status" value="1"/>
</dbReference>
<protein>
    <submittedName>
        <fullName evidence="5">Glycosyltransferase family 2 protein</fullName>
    </submittedName>
</protein>
<dbReference type="InterPro" id="IPR029044">
    <property type="entry name" value="Nucleotide-diphossugar_trans"/>
</dbReference>
<evidence type="ECO:0000256" key="3">
    <source>
        <dbReference type="ARBA" id="ARBA00022679"/>
    </source>
</evidence>